<gene>
    <name evidence="2" type="ORF">CCMP2556_LOCUS11339</name>
</gene>
<feature type="compositionally biased region" description="Gly residues" evidence="1">
    <location>
        <begin position="1"/>
        <end position="16"/>
    </location>
</feature>
<comment type="caution">
    <text evidence="2">The sequence shown here is derived from an EMBL/GenBank/DDBJ whole genome shotgun (WGS) entry which is preliminary data.</text>
</comment>
<dbReference type="SUPFAM" id="SSF56399">
    <property type="entry name" value="ADP-ribosylation"/>
    <property type="match status" value="1"/>
</dbReference>
<feature type="compositionally biased region" description="Low complexity" evidence="1">
    <location>
        <begin position="73"/>
        <end position="94"/>
    </location>
</feature>
<accession>A0ABP0JGN3</accession>
<evidence type="ECO:0000256" key="1">
    <source>
        <dbReference type="SAM" id="MobiDB-lite"/>
    </source>
</evidence>
<keyword evidence="3" id="KW-1185">Reference proteome</keyword>
<dbReference type="EMBL" id="CAXAMN010005402">
    <property type="protein sequence ID" value="CAK9013575.1"/>
    <property type="molecule type" value="Genomic_DNA"/>
</dbReference>
<reference evidence="2 3" key="1">
    <citation type="submission" date="2024-02" db="EMBL/GenBank/DDBJ databases">
        <authorList>
            <person name="Chen Y."/>
            <person name="Shah S."/>
            <person name="Dougan E. K."/>
            <person name="Thang M."/>
            <person name="Chan C."/>
        </authorList>
    </citation>
    <scope>NUCLEOTIDE SEQUENCE [LARGE SCALE GENOMIC DNA]</scope>
</reference>
<feature type="compositionally biased region" description="Polar residues" evidence="1">
    <location>
        <begin position="256"/>
        <end position="269"/>
    </location>
</feature>
<name>A0ABP0JGN3_9DINO</name>
<feature type="region of interest" description="Disordered" evidence="1">
    <location>
        <begin position="252"/>
        <end position="276"/>
    </location>
</feature>
<feature type="compositionally biased region" description="Low complexity" evidence="1">
    <location>
        <begin position="23"/>
        <end position="51"/>
    </location>
</feature>
<sequence>MGKSSGGSGCRGGGRGPAVKTVKTCSKPTSSNTSKSTGLKAKTSSPKPTSSQVNRANQLNPCHAAFHQSRGLPPTAAQKAAQTSSKSASSKPSQDTNRANQRNPFHPAFWKSRNIEPGKVEMVYHGTSKDAAQAILKKGFNPSKDGLLGKGVYVTTDRSILTSLSAAWGSKAQAFAGDDGRILRAAANLGHVQTVDARAARKYGFSETAWHKTHDSAYVPQGRWHGPAQTGTDDPCIPSVYTKSTVKMSDYHQQRYRTSSAPENDNAQGSDGIYVS</sequence>
<evidence type="ECO:0000313" key="2">
    <source>
        <dbReference type="EMBL" id="CAK9013575.1"/>
    </source>
</evidence>
<proteinExistence type="predicted"/>
<organism evidence="2 3">
    <name type="scientific">Durusdinium trenchii</name>
    <dbReference type="NCBI Taxonomy" id="1381693"/>
    <lineage>
        <taxon>Eukaryota</taxon>
        <taxon>Sar</taxon>
        <taxon>Alveolata</taxon>
        <taxon>Dinophyceae</taxon>
        <taxon>Suessiales</taxon>
        <taxon>Symbiodiniaceae</taxon>
        <taxon>Durusdinium</taxon>
    </lineage>
</organism>
<evidence type="ECO:0008006" key="4">
    <source>
        <dbReference type="Google" id="ProtNLM"/>
    </source>
</evidence>
<protein>
    <recommendedName>
        <fullName evidence="4">PARP catalytic domain-containing protein</fullName>
    </recommendedName>
</protein>
<feature type="region of interest" description="Disordered" evidence="1">
    <location>
        <begin position="1"/>
        <end position="110"/>
    </location>
</feature>
<dbReference type="PANTHER" id="PTHR36542">
    <property type="entry name" value="GIG2-LIKE PROTEIN DRED-RELATED"/>
    <property type="match status" value="1"/>
</dbReference>
<dbReference type="Gene3D" id="3.90.228.10">
    <property type="match status" value="1"/>
</dbReference>
<dbReference type="PANTHER" id="PTHR36542:SF2">
    <property type="entry name" value="GIG2-LIKE PROTEIN DRED-RELATED"/>
    <property type="match status" value="1"/>
</dbReference>
<evidence type="ECO:0000313" key="3">
    <source>
        <dbReference type="Proteomes" id="UP001642484"/>
    </source>
</evidence>
<dbReference type="Proteomes" id="UP001642484">
    <property type="component" value="Unassembled WGS sequence"/>
</dbReference>